<dbReference type="GO" id="GO:0003676">
    <property type="term" value="F:nucleic acid binding"/>
    <property type="evidence" value="ECO:0007669"/>
    <property type="project" value="InterPro"/>
</dbReference>
<keyword evidence="5" id="KW-1185">Reference proteome</keyword>
<dbReference type="OrthoDB" id="4362013at2759"/>
<dbReference type="GO" id="GO:0008270">
    <property type="term" value="F:zinc ion binding"/>
    <property type="evidence" value="ECO:0007669"/>
    <property type="project" value="UniProtKB-KW"/>
</dbReference>
<feature type="coiled-coil region" evidence="2">
    <location>
        <begin position="34"/>
        <end position="75"/>
    </location>
</feature>
<evidence type="ECO:0000256" key="2">
    <source>
        <dbReference type="SAM" id="Coils"/>
    </source>
</evidence>
<evidence type="ECO:0000256" key="1">
    <source>
        <dbReference type="PROSITE-ProRule" id="PRU00047"/>
    </source>
</evidence>
<name>A0A9W9NA52_9EURO</name>
<dbReference type="EMBL" id="JAPQKR010000005">
    <property type="protein sequence ID" value="KAJ5215273.1"/>
    <property type="molecule type" value="Genomic_DNA"/>
</dbReference>
<keyword evidence="1" id="KW-0862">Zinc</keyword>
<sequence>MVPAPAEPTNAGTSSGRVTTKEIRQVIELLRHTIDEQTTLIQATRIELKQVKNNQDELQTQNEKLHGEVQALRTQIEGLRGSSAARSWAAVAADTNQFEPRKTRRHTDKEKNCVRISTRQSPDDSPETENNVNTFGRYLSTSTANTHIRTALSNAASTRDVGEMAHNNKEWLNELGNDTRLVIPRFGAVVHHTPTDGLDVERDKAGAIKKITEENNLPERGFRIEDITWLKKRDKALGVFGSLGIWFDSAEGARWMTEDGLLLDERYTGRVEKCEIKKKRCFRCQRFGHLAWSCQETPRCGHCAGTHLRARCLPGVQSTLPGLQW</sequence>
<dbReference type="RefSeq" id="XP_058311086.1">
    <property type="nucleotide sequence ID" value="XM_058448742.1"/>
</dbReference>
<reference evidence="4" key="2">
    <citation type="journal article" date="2023" name="IMA Fungus">
        <title>Comparative genomic study of the Penicillium genus elucidates a diverse pangenome and 15 lateral gene transfer events.</title>
        <authorList>
            <person name="Petersen C."/>
            <person name="Sorensen T."/>
            <person name="Nielsen M.R."/>
            <person name="Sondergaard T.E."/>
            <person name="Sorensen J.L."/>
            <person name="Fitzpatrick D.A."/>
            <person name="Frisvad J.C."/>
            <person name="Nielsen K.L."/>
        </authorList>
    </citation>
    <scope>NUCLEOTIDE SEQUENCE</scope>
    <source>
        <strain evidence="4">IBT 15544</strain>
    </source>
</reference>
<organism evidence="4 5">
    <name type="scientific">Penicillium cinerascens</name>
    <dbReference type="NCBI Taxonomy" id="70096"/>
    <lineage>
        <taxon>Eukaryota</taxon>
        <taxon>Fungi</taxon>
        <taxon>Dikarya</taxon>
        <taxon>Ascomycota</taxon>
        <taxon>Pezizomycotina</taxon>
        <taxon>Eurotiomycetes</taxon>
        <taxon>Eurotiomycetidae</taxon>
        <taxon>Eurotiales</taxon>
        <taxon>Aspergillaceae</taxon>
        <taxon>Penicillium</taxon>
    </lineage>
</organism>
<keyword evidence="2" id="KW-0175">Coiled coil</keyword>
<dbReference type="AlphaFoldDB" id="A0A9W9NA52"/>
<proteinExistence type="predicted"/>
<dbReference type="PROSITE" id="PS50158">
    <property type="entry name" value="ZF_CCHC"/>
    <property type="match status" value="1"/>
</dbReference>
<evidence type="ECO:0000313" key="5">
    <source>
        <dbReference type="Proteomes" id="UP001150904"/>
    </source>
</evidence>
<reference evidence="4" key="1">
    <citation type="submission" date="2022-12" db="EMBL/GenBank/DDBJ databases">
        <authorList>
            <person name="Petersen C."/>
        </authorList>
    </citation>
    <scope>NUCLEOTIDE SEQUENCE</scope>
    <source>
        <strain evidence="4">IBT 15544</strain>
    </source>
</reference>
<keyword evidence="1" id="KW-0863">Zinc-finger</keyword>
<accession>A0A9W9NA52</accession>
<gene>
    <name evidence="4" type="ORF">N7498_001680</name>
</gene>
<dbReference type="Proteomes" id="UP001150904">
    <property type="component" value="Unassembled WGS sequence"/>
</dbReference>
<evidence type="ECO:0000259" key="3">
    <source>
        <dbReference type="PROSITE" id="PS50158"/>
    </source>
</evidence>
<dbReference type="InterPro" id="IPR001878">
    <property type="entry name" value="Znf_CCHC"/>
</dbReference>
<keyword evidence="1" id="KW-0479">Metal-binding</keyword>
<comment type="caution">
    <text evidence="4">The sequence shown here is derived from an EMBL/GenBank/DDBJ whole genome shotgun (WGS) entry which is preliminary data.</text>
</comment>
<dbReference type="GeneID" id="83176043"/>
<protein>
    <submittedName>
        <fullName evidence="4">Zinc knuckle domain protein</fullName>
    </submittedName>
</protein>
<evidence type="ECO:0000313" key="4">
    <source>
        <dbReference type="EMBL" id="KAJ5215273.1"/>
    </source>
</evidence>
<feature type="domain" description="CCHC-type" evidence="3">
    <location>
        <begin position="280"/>
        <end position="296"/>
    </location>
</feature>